<dbReference type="RefSeq" id="WP_282910860.1">
    <property type="nucleotide sequence ID" value="NZ_JAGRPV010000001.1"/>
</dbReference>
<feature type="domain" description="Peptidase M20 dimerisation" evidence="1">
    <location>
        <begin position="233"/>
        <end position="316"/>
    </location>
</feature>
<proteinExistence type="predicted"/>
<dbReference type="SUPFAM" id="SSF55031">
    <property type="entry name" value="Bacterial exopeptidase dimerisation domain"/>
    <property type="match status" value="1"/>
</dbReference>
<dbReference type="InterPro" id="IPR002933">
    <property type="entry name" value="Peptidase_M20"/>
</dbReference>
<sequence>MVLSANLASSTASCSPESTGWEHTLHVVQGSPGSDVDAVCRAIEEREAEWISLRREFHRFPELLFDVGRTASRVAQLLREYGLEVQEGVGDHFGKGVVGVLRGGKPGRTVLLRADMDALPIREIEGREYGSEIEGAMHACGHDAHTAMLLAAAYGLSRVRERLAGTVRFVFQPAEEGAAPSPVDGELRSGGRDLVESGAADGIDAAFALHVWPGLETGGLAIHRREAMAASSHFRFTFRGRSGHHGAPHLAADALLMAAHFAVEANSAVAVASDPLEPVSFAFGKLQAGTAGNVIADTAEVFGTYRAFSDATVKRIRFVLERCAAACADRFGGTAWPSFRMGKALINDAVAVGLAERAGADVFGAEQVRVLDQPSLAGEDFAYYLDKAPGAMLLIGVRDETRGIVHPLHHPSFDLDERAIALGAKLHARAAVAFLERGWE</sequence>
<dbReference type="Proteomes" id="UP001161691">
    <property type="component" value="Unassembled WGS sequence"/>
</dbReference>
<accession>A0ABT6TMP6</accession>
<dbReference type="NCBIfam" id="TIGR01891">
    <property type="entry name" value="amidohydrolases"/>
    <property type="match status" value="1"/>
</dbReference>
<evidence type="ECO:0000259" key="1">
    <source>
        <dbReference type="Pfam" id="PF07687"/>
    </source>
</evidence>
<organism evidence="2 3">
    <name type="scientific">Cohnella hashimotonis</name>
    <dbReference type="NCBI Taxonomy" id="2826895"/>
    <lineage>
        <taxon>Bacteria</taxon>
        <taxon>Bacillati</taxon>
        <taxon>Bacillota</taxon>
        <taxon>Bacilli</taxon>
        <taxon>Bacillales</taxon>
        <taxon>Paenibacillaceae</taxon>
        <taxon>Cohnella</taxon>
    </lineage>
</organism>
<dbReference type="InterPro" id="IPR036264">
    <property type="entry name" value="Bact_exopeptidase_dim_dom"/>
</dbReference>
<dbReference type="EMBL" id="JAGRPV010000001">
    <property type="protein sequence ID" value="MDI4648123.1"/>
    <property type="molecule type" value="Genomic_DNA"/>
</dbReference>
<evidence type="ECO:0000313" key="3">
    <source>
        <dbReference type="Proteomes" id="UP001161691"/>
    </source>
</evidence>
<dbReference type="InterPro" id="IPR017439">
    <property type="entry name" value="Amidohydrolase"/>
</dbReference>
<dbReference type="Pfam" id="PF07687">
    <property type="entry name" value="M20_dimer"/>
    <property type="match status" value="1"/>
</dbReference>
<gene>
    <name evidence="2" type="ORF">KB449_24445</name>
</gene>
<dbReference type="Gene3D" id="3.30.70.360">
    <property type="match status" value="1"/>
</dbReference>
<comment type="caution">
    <text evidence="2">The sequence shown here is derived from an EMBL/GenBank/DDBJ whole genome shotgun (WGS) entry which is preliminary data.</text>
</comment>
<dbReference type="PIRSF" id="PIRSF005962">
    <property type="entry name" value="Pept_M20D_amidohydro"/>
    <property type="match status" value="1"/>
</dbReference>
<dbReference type="Gene3D" id="3.40.630.10">
    <property type="entry name" value="Zn peptidases"/>
    <property type="match status" value="1"/>
</dbReference>
<dbReference type="SUPFAM" id="SSF53187">
    <property type="entry name" value="Zn-dependent exopeptidases"/>
    <property type="match status" value="1"/>
</dbReference>
<dbReference type="PANTHER" id="PTHR11014">
    <property type="entry name" value="PEPTIDASE M20 FAMILY MEMBER"/>
    <property type="match status" value="1"/>
</dbReference>
<dbReference type="Pfam" id="PF01546">
    <property type="entry name" value="Peptidase_M20"/>
    <property type="match status" value="1"/>
</dbReference>
<name>A0ABT6TMP6_9BACL</name>
<evidence type="ECO:0000313" key="2">
    <source>
        <dbReference type="EMBL" id="MDI4648123.1"/>
    </source>
</evidence>
<protein>
    <submittedName>
        <fullName evidence="2">Amidohydrolase</fullName>
    </submittedName>
</protein>
<keyword evidence="3" id="KW-1185">Reference proteome</keyword>
<dbReference type="InterPro" id="IPR011650">
    <property type="entry name" value="Peptidase_M20_dimer"/>
</dbReference>
<reference evidence="2" key="1">
    <citation type="submission" date="2023-04" db="EMBL/GenBank/DDBJ databases">
        <title>Comparative genomic analysis of Cohnella hashimotonis sp. nov., isolated from the International Space Station.</title>
        <authorList>
            <person name="Venkateswaran K."/>
            <person name="Simpson A."/>
        </authorList>
    </citation>
    <scope>NUCLEOTIDE SEQUENCE</scope>
    <source>
        <strain evidence="2">F6_2S_P_1</strain>
    </source>
</reference>
<dbReference type="PANTHER" id="PTHR11014:SF63">
    <property type="entry name" value="METALLOPEPTIDASE, PUTATIVE (AFU_ORTHOLOGUE AFUA_6G09600)-RELATED"/>
    <property type="match status" value="1"/>
</dbReference>